<dbReference type="Ensembl" id="ENSCSAVT00000002600.1">
    <property type="protein sequence ID" value="ENSCSAVP00000002559.1"/>
    <property type="gene ID" value="ENSCSAVG00000001509.1"/>
</dbReference>
<feature type="domain" description="Ig-like" evidence="6">
    <location>
        <begin position="29"/>
        <end position="100"/>
    </location>
</feature>
<dbReference type="InterPro" id="IPR036179">
    <property type="entry name" value="Ig-like_dom_sf"/>
</dbReference>
<dbReference type="GO" id="GO:0098609">
    <property type="term" value="P:cell-cell adhesion"/>
    <property type="evidence" value="ECO:0007669"/>
    <property type="project" value="TreeGrafter"/>
</dbReference>
<keyword evidence="8" id="KW-1185">Reference proteome</keyword>
<dbReference type="PROSITE" id="PS50835">
    <property type="entry name" value="IG_LIKE"/>
    <property type="match status" value="2"/>
</dbReference>
<reference evidence="8" key="1">
    <citation type="submission" date="2003-08" db="EMBL/GenBank/DDBJ databases">
        <authorList>
            <person name="Birren B."/>
            <person name="Nusbaum C."/>
            <person name="Abebe A."/>
            <person name="Abouelleil A."/>
            <person name="Adekoya E."/>
            <person name="Ait-zahra M."/>
            <person name="Allen N."/>
            <person name="Allen T."/>
            <person name="An P."/>
            <person name="Anderson M."/>
            <person name="Anderson S."/>
            <person name="Arachchi H."/>
            <person name="Armbruster J."/>
            <person name="Bachantsang P."/>
            <person name="Baldwin J."/>
            <person name="Barry A."/>
            <person name="Bayul T."/>
            <person name="Blitshsteyn B."/>
            <person name="Bloom T."/>
            <person name="Blye J."/>
            <person name="Boguslavskiy L."/>
            <person name="Borowsky M."/>
            <person name="Boukhgalter B."/>
            <person name="Brunache A."/>
            <person name="Butler J."/>
            <person name="Calixte N."/>
            <person name="Calvo S."/>
            <person name="Camarata J."/>
            <person name="Campo K."/>
            <person name="Chang J."/>
            <person name="Cheshatsang Y."/>
            <person name="Citroen M."/>
            <person name="Collymore A."/>
            <person name="Considine T."/>
            <person name="Cook A."/>
            <person name="Cooke P."/>
            <person name="Corum B."/>
            <person name="Cuomo C."/>
            <person name="David R."/>
            <person name="Dawoe T."/>
            <person name="Degray S."/>
            <person name="Dodge S."/>
            <person name="Dooley K."/>
            <person name="Dorje P."/>
            <person name="Dorjee K."/>
            <person name="Dorris L."/>
            <person name="Duffey N."/>
            <person name="Dupes A."/>
            <person name="Elkins T."/>
            <person name="Engels R."/>
            <person name="Erickson J."/>
            <person name="Farina A."/>
            <person name="Faro S."/>
            <person name="Ferreira P."/>
            <person name="Fischer H."/>
            <person name="Fitzgerald M."/>
            <person name="Foley K."/>
            <person name="Gage D."/>
            <person name="Galagan J."/>
            <person name="Gearin G."/>
            <person name="Gnerre S."/>
            <person name="Gnirke A."/>
            <person name="Goyette A."/>
            <person name="Graham J."/>
            <person name="Grandbois E."/>
            <person name="Gyaltsen K."/>
            <person name="Hafez N."/>
            <person name="Hagopian D."/>
            <person name="Hagos B."/>
            <person name="Hall J."/>
            <person name="Hatcher B."/>
            <person name="Heller A."/>
            <person name="Higgins H."/>
            <person name="Honan T."/>
            <person name="Horn A."/>
            <person name="Houde N."/>
            <person name="Hughes L."/>
            <person name="Hulme W."/>
            <person name="Husby E."/>
            <person name="Iliev I."/>
            <person name="Jaffe D."/>
            <person name="Jones C."/>
            <person name="Kamal M."/>
            <person name="Kamat A."/>
            <person name="Kamvysselis M."/>
            <person name="Karlsson E."/>
            <person name="Kells C."/>
            <person name="Kieu A."/>
            <person name="Kisner P."/>
            <person name="Kodira C."/>
            <person name="Kulbokas E."/>
            <person name="Labutti K."/>
            <person name="Lama D."/>
            <person name="Landers T."/>
            <person name="Leger J."/>
            <person name="Levine S."/>
            <person name="Lewis D."/>
            <person name="Lewis T."/>
            <person name="Lindblad-toh K."/>
            <person name="Liu X."/>
            <person name="Lokyitsang T."/>
            <person name="Lokyitsang Y."/>
            <person name="Lucien O."/>
            <person name="Lui A."/>
            <person name="Ma L.J."/>
            <person name="Mabbitt R."/>
            <person name="Macdonald J."/>
            <person name="Maclean C."/>
            <person name="Major J."/>
            <person name="Manning J."/>
            <person name="Marabella R."/>
            <person name="Maru K."/>
            <person name="Matthews C."/>
            <person name="Mauceli E."/>
            <person name="Mccarthy M."/>
            <person name="Mcdonough S."/>
            <person name="Mcghee T."/>
            <person name="Meldrim J."/>
            <person name="Meneus L."/>
            <person name="Mesirov J."/>
            <person name="Mihalev A."/>
            <person name="Mihova T."/>
            <person name="Mikkelsen T."/>
            <person name="Mlenga V."/>
            <person name="Moru K."/>
            <person name="Mozes J."/>
            <person name="Mulrain L."/>
            <person name="Munson G."/>
            <person name="Naylor J."/>
            <person name="Newes C."/>
            <person name="Nguyen C."/>
            <person name="Nguyen N."/>
            <person name="Nguyen T."/>
            <person name="Nicol R."/>
            <person name="Nielsen C."/>
            <person name="Nizzari M."/>
            <person name="Norbu C."/>
            <person name="Norbu N."/>
            <person name="O'donnell P."/>
            <person name="Okoawo O."/>
            <person name="O'leary S."/>
            <person name="Omotosho B."/>
            <person name="O'neill K."/>
            <person name="Osman S."/>
            <person name="Parker S."/>
            <person name="Perrin D."/>
            <person name="Phunkhang P."/>
            <person name="Piqani B."/>
            <person name="Purcell S."/>
            <person name="Rachupka T."/>
            <person name="Ramasamy U."/>
            <person name="Rameau R."/>
            <person name="Ray V."/>
            <person name="Raymond C."/>
            <person name="Retta R."/>
            <person name="Richardson S."/>
            <person name="Rise C."/>
            <person name="Rodriguez J."/>
            <person name="Rogers J."/>
            <person name="Rogov P."/>
            <person name="Rutman M."/>
            <person name="Schupbach R."/>
            <person name="Seaman C."/>
            <person name="Settipalli S."/>
            <person name="Sharpe T."/>
            <person name="Sheridan J."/>
            <person name="Sherpa N."/>
            <person name="Shi J."/>
            <person name="Smirnov S."/>
            <person name="Smith C."/>
            <person name="Sougnez C."/>
            <person name="Spencer B."/>
            <person name="Stalker J."/>
            <person name="Stange-thomann N."/>
            <person name="Stavropoulos S."/>
            <person name="Stetson K."/>
            <person name="Stone C."/>
            <person name="Stone S."/>
            <person name="Stubbs M."/>
            <person name="Talamas J."/>
            <person name="Tchuinga P."/>
            <person name="Tenzing P."/>
            <person name="Tesfaye S."/>
            <person name="Theodore J."/>
            <person name="Thoulutsang Y."/>
            <person name="Topham K."/>
            <person name="Towey S."/>
            <person name="Tsamla T."/>
            <person name="Tsomo N."/>
            <person name="Vallee D."/>
            <person name="Vassiliev H."/>
            <person name="Venkataraman V."/>
            <person name="Vinson J."/>
            <person name="Vo A."/>
            <person name="Wade C."/>
            <person name="Wang S."/>
            <person name="Wangchuk T."/>
            <person name="Wangdi T."/>
            <person name="Whittaker C."/>
            <person name="Wilkinson J."/>
            <person name="Wu Y."/>
            <person name="Wyman D."/>
            <person name="Yadav S."/>
            <person name="Yang S."/>
            <person name="Yang X."/>
            <person name="Yeager S."/>
            <person name="Yee E."/>
            <person name="Young G."/>
            <person name="Zainoun J."/>
            <person name="Zembeck L."/>
            <person name="Zimmer A."/>
            <person name="Zody M."/>
            <person name="Lander E."/>
        </authorList>
    </citation>
    <scope>NUCLEOTIDE SEQUENCE [LARGE SCALE GENOMIC DNA]</scope>
</reference>
<evidence type="ECO:0000256" key="4">
    <source>
        <dbReference type="ARBA" id="ARBA00023180"/>
    </source>
</evidence>
<dbReference type="SMART" id="SM00409">
    <property type="entry name" value="IG"/>
    <property type="match status" value="2"/>
</dbReference>
<dbReference type="InterPro" id="IPR007110">
    <property type="entry name" value="Ig-like_dom"/>
</dbReference>
<dbReference type="InterPro" id="IPR003599">
    <property type="entry name" value="Ig_sub"/>
</dbReference>
<evidence type="ECO:0000256" key="3">
    <source>
        <dbReference type="ARBA" id="ARBA00023157"/>
    </source>
</evidence>
<comment type="subcellular location">
    <subcellularLocation>
        <location evidence="1">Membrane</location>
        <topology evidence="1">Single-pass type I membrane protein</topology>
    </subcellularLocation>
</comment>
<keyword evidence="4" id="KW-0325">Glycoprotein</keyword>
<dbReference type="InterPro" id="IPR013783">
    <property type="entry name" value="Ig-like_fold"/>
</dbReference>
<dbReference type="PANTHER" id="PTHR11640">
    <property type="entry name" value="NEPHRIN"/>
    <property type="match status" value="1"/>
</dbReference>
<evidence type="ECO:0000313" key="7">
    <source>
        <dbReference type="Ensembl" id="ENSCSAVP00000002559.1"/>
    </source>
</evidence>
<dbReference type="SUPFAM" id="SSF48726">
    <property type="entry name" value="Immunoglobulin"/>
    <property type="match status" value="4"/>
</dbReference>
<dbReference type="Proteomes" id="UP000007875">
    <property type="component" value="Unassembled WGS sequence"/>
</dbReference>
<keyword evidence="5" id="KW-0393">Immunoglobulin domain</keyword>
<reference evidence="7" key="2">
    <citation type="submission" date="2025-08" db="UniProtKB">
        <authorList>
            <consortium name="Ensembl"/>
        </authorList>
    </citation>
    <scope>IDENTIFICATION</scope>
</reference>
<keyword evidence="2" id="KW-0472">Membrane</keyword>
<reference evidence="7" key="3">
    <citation type="submission" date="2025-09" db="UniProtKB">
        <authorList>
            <consortium name="Ensembl"/>
        </authorList>
    </citation>
    <scope>IDENTIFICATION</scope>
</reference>
<evidence type="ECO:0000256" key="5">
    <source>
        <dbReference type="ARBA" id="ARBA00023319"/>
    </source>
</evidence>
<evidence type="ECO:0000259" key="6">
    <source>
        <dbReference type="PROSITE" id="PS50835"/>
    </source>
</evidence>
<feature type="domain" description="Ig-like" evidence="6">
    <location>
        <begin position="102"/>
        <end position="185"/>
    </location>
</feature>
<dbReference type="AlphaFoldDB" id="H2YB61"/>
<name>H2YB61_CIOSA</name>
<dbReference type="PANTHER" id="PTHR11640:SF164">
    <property type="entry name" value="MAM DOMAIN-CONTAINING GLYCOSYLPHOSPHATIDYLINOSITOL ANCHOR PROTEIN 1"/>
    <property type="match status" value="1"/>
</dbReference>
<dbReference type="InterPro" id="IPR003598">
    <property type="entry name" value="Ig_sub2"/>
</dbReference>
<sequence length="264" mass="28431">MDGANLTISLLKLSDSGSYTCSVIAVSNPQESGTTVLRVTDAPIAHISLLGNQLTCNVEGNPKPTLTWFLPDGSIAYKAPSVYVAPTAANNGRYVCMATNPPESKELQISSVPSHGVIREGEDLQLHCSTNSHPISTYDWYFNGEKVGTGSFYTLKNIQRHEAGSYRCKAYNYVPGIAAGDIAITVEFPPSSVYVEENKDVLSCFSKSGGVPWPIYKWKLPNGTETAGNMSLLRNPASTGKYVCSVRNIHGISNVTYVKVTGPT</sequence>
<dbReference type="Pfam" id="PF13927">
    <property type="entry name" value="Ig_3"/>
    <property type="match status" value="1"/>
</dbReference>
<dbReference type="GO" id="GO:0005911">
    <property type="term" value="C:cell-cell junction"/>
    <property type="evidence" value="ECO:0007669"/>
    <property type="project" value="TreeGrafter"/>
</dbReference>
<accession>H2YB61</accession>
<protein>
    <recommendedName>
        <fullName evidence="6">Ig-like domain-containing protein</fullName>
    </recommendedName>
</protein>
<proteinExistence type="predicted"/>
<evidence type="ECO:0000313" key="8">
    <source>
        <dbReference type="Proteomes" id="UP000007875"/>
    </source>
</evidence>
<dbReference type="GO" id="GO:0050839">
    <property type="term" value="F:cell adhesion molecule binding"/>
    <property type="evidence" value="ECO:0007669"/>
    <property type="project" value="TreeGrafter"/>
</dbReference>
<keyword evidence="3" id="KW-1015">Disulfide bond</keyword>
<dbReference type="GO" id="GO:0005886">
    <property type="term" value="C:plasma membrane"/>
    <property type="evidence" value="ECO:0007669"/>
    <property type="project" value="TreeGrafter"/>
</dbReference>
<evidence type="ECO:0000256" key="2">
    <source>
        <dbReference type="ARBA" id="ARBA00023136"/>
    </source>
</evidence>
<dbReference type="HOGENOM" id="CLU_1055699_0_0_1"/>
<dbReference type="CDD" id="cd00096">
    <property type="entry name" value="Ig"/>
    <property type="match status" value="1"/>
</dbReference>
<evidence type="ECO:0000256" key="1">
    <source>
        <dbReference type="ARBA" id="ARBA00004479"/>
    </source>
</evidence>
<organism evidence="7 8">
    <name type="scientific">Ciona savignyi</name>
    <name type="common">Pacific transparent sea squirt</name>
    <dbReference type="NCBI Taxonomy" id="51511"/>
    <lineage>
        <taxon>Eukaryota</taxon>
        <taxon>Metazoa</taxon>
        <taxon>Chordata</taxon>
        <taxon>Tunicata</taxon>
        <taxon>Ascidiacea</taxon>
        <taxon>Phlebobranchia</taxon>
        <taxon>Cionidae</taxon>
        <taxon>Ciona</taxon>
    </lineage>
</organism>
<dbReference type="SMART" id="SM00408">
    <property type="entry name" value="IGc2"/>
    <property type="match status" value="2"/>
</dbReference>
<dbReference type="InterPro" id="IPR051275">
    <property type="entry name" value="Cell_adhesion_signaling"/>
</dbReference>
<dbReference type="Gene3D" id="2.60.40.10">
    <property type="entry name" value="Immunoglobulins"/>
    <property type="match status" value="3"/>
</dbReference>